<gene>
    <name evidence="2" type="ORF">ECRASSUSDP1_LOCUS17415</name>
</gene>
<evidence type="ECO:0000313" key="2">
    <source>
        <dbReference type="EMBL" id="CAI2376046.1"/>
    </source>
</evidence>
<dbReference type="AlphaFoldDB" id="A0AAD1XN85"/>
<feature type="compositionally biased region" description="Polar residues" evidence="1">
    <location>
        <begin position="10"/>
        <end position="21"/>
    </location>
</feature>
<sequence>MSKCRDKNRSSAQTLEPTSPSTCMEGLKGIASAHFADLNFALSEVSKEDQNSVTQLVNKVDKVSFKVELVRTPEMEQKL</sequence>
<accession>A0AAD1XN85</accession>
<keyword evidence="3" id="KW-1185">Reference proteome</keyword>
<protein>
    <submittedName>
        <fullName evidence="2">Uncharacterized protein</fullName>
    </submittedName>
</protein>
<organism evidence="2 3">
    <name type="scientific">Euplotes crassus</name>
    <dbReference type="NCBI Taxonomy" id="5936"/>
    <lineage>
        <taxon>Eukaryota</taxon>
        <taxon>Sar</taxon>
        <taxon>Alveolata</taxon>
        <taxon>Ciliophora</taxon>
        <taxon>Intramacronucleata</taxon>
        <taxon>Spirotrichea</taxon>
        <taxon>Hypotrichia</taxon>
        <taxon>Euplotida</taxon>
        <taxon>Euplotidae</taxon>
        <taxon>Moneuplotes</taxon>
    </lineage>
</organism>
<dbReference type="EMBL" id="CAMPGE010017576">
    <property type="protein sequence ID" value="CAI2376046.1"/>
    <property type="molecule type" value="Genomic_DNA"/>
</dbReference>
<evidence type="ECO:0000313" key="3">
    <source>
        <dbReference type="Proteomes" id="UP001295684"/>
    </source>
</evidence>
<evidence type="ECO:0000256" key="1">
    <source>
        <dbReference type="SAM" id="MobiDB-lite"/>
    </source>
</evidence>
<reference evidence="2" key="1">
    <citation type="submission" date="2023-07" db="EMBL/GenBank/DDBJ databases">
        <authorList>
            <consortium name="AG Swart"/>
            <person name="Singh M."/>
            <person name="Singh A."/>
            <person name="Seah K."/>
            <person name="Emmerich C."/>
        </authorList>
    </citation>
    <scope>NUCLEOTIDE SEQUENCE</scope>
    <source>
        <strain evidence="2">DP1</strain>
    </source>
</reference>
<proteinExistence type="predicted"/>
<comment type="caution">
    <text evidence="2">The sequence shown here is derived from an EMBL/GenBank/DDBJ whole genome shotgun (WGS) entry which is preliminary data.</text>
</comment>
<feature type="region of interest" description="Disordered" evidence="1">
    <location>
        <begin position="1"/>
        <end position="21"/>
    </location>
</feature>
<name>A0AAD1XN85_EUPCR</name>
<dbReference type="Proteomes" id="UP001295684">
    <property type="component" value="Unassembled WGS sequence"/>
</dbReference>